<keyword evidence="1" id="KW-1133">Transmembrane helix</keyword>
<accession>A0ABU8DB33</accession>
<keyword evidence="1" id="KW-0812">Transmembrane</keyword>
<dbReference type="GeneID" id="89472938"/>
<evidence type="ECO:0000313" key="3">
    <source>
        <dbReference type="Proteomes" id="UP001306592"/>
    </source>
</evidence>
<dbReference type="Proteomes" id="UP001306592">
    <property type="component" value="Unassembled WGS sequence"/>
</dbReference>
<reference evidence="2 3" key="1">
    <citation type="submission" date="2024-02" db="EMBL/GenBank/DDBJ databases">
        <title>First report Erwinia aphidicola in onion in Chile.</title>
        <authorList>
            <person name="Valenzuela M."/>
            <person name="Pena M."/>
            <person name="Dutta B."/>
        </authorList>
    </citation>
    <scope>NUCLEOTIDE SEQUENCE [LARGE SCALE GENOMIC DNA]</scope>
    <source>
        <strain evidence="2 3">QCJ3A</strain>
    </source>
</reference>
<keyword evidence="1" id="KW-0472">Membrane</keyword>
<comment type="caution">
    <text evidence="2">The sequence shown here is derived from an EMBL/GenBank/DDBJ whole genome shotgun (WGS) entry which is preliminary data.</text>
</comment>
<evidence type="ECO:0000313" key="2">
    <source>
        <dbReference type="EMBL" id="MEI2680733.1"/>
    </source>
</evidence>
<sequence>MSFIFLLAPLQERFAGMLWLIMKNRSKPDPEKESRVPLDDAQFAIVVLAITSFTLIIFVLTITLWMS</sequence>
<organism evidence="2 3">
    <name type="scientific">Erwinia aphidicola</name>
    <dbReference type="NCBI Taxonomy" id="68334"/>
    <lineage>
        <taxon>Bacteria</taxon>
        <taxon>Pseudomonadati</taxon>
        <taxon>Pseudomonadota</taxon>
        <taxon>Gammaproteobacteria</taxon>
        <taxon>Enterobacterales</taxon>
        <taxon>Erwiniaceae</taxon>
        <taxon>Erwinia</taxon>
    </lineage>
</organism>
<dbReference type="EMBL" id="JBANEI010000001">
    <property type="protein sequence ID" value="MEI2680733.1"/>
    <property type="molecule type" value="Genomic_DNA"/>
</dbReference>
<evidence type="ECO:0000256" key="1">
    <source>
        <dbReference type="SAM" id="Phobius"/>
    </source>
</evidence>
<gene>
    <name evidence="2" type="ORF">V8N49_03550</name>
</gene>
<protein>
    <submittedName>
        <fullName evidence="2">Uncharacterized protein</fullName>
    </submittedName>
</protein>
<dbReference type="RefSeq" id="WP_062818133.1">
    <property type="nucleotide sequence ID" value="NZ_CAKKMT010000003.1"/>
</dbReference>
<keyword evidence="3" id="KW-1185">Reference proteome</keyword>
<name>A0ABU8DB33_ERWAP</name>
<proteinExistence type="predicted"/>
<feature type="transmembrane region" description="Helical" evidence="1">
    <location>
        <begin position="43"/>
        <end position="66"/>
    </location>
</feature>